<feature type="transmembrane region" description="Helical" evidence="6">
    <location>
        <begin position="5"/>
        <end position="23"/>
    </location>
</feature>
<comment type="subcellular location">
    <subcellularLocation>
        <location evidence="1">Membrane</location>
        <topology evidence="1">Multi-pass membrane protein</topology>
    </subcellularLocation>
</comment>
<evidence type="ECO:0000256" key="4">
    <source>
        <dbReference type="ARBA" id="ARBA00022989"/>
    </source>
</evidence>
<evidence type="ECO:0000256" key="5">
    <source>
        <dbReference type="ARBA" id="ARBA00023136"/>
    </source>
</evidence>
<dbReference type="Pfam" id="PF01061">
    <property type="entry name" value="ABC2_membrane"/>
    <property type="match status" value="1"/>
</dbReference>
<dbReference type="GO" id="GO:0140359">
    <property type="term" value="F:ABC-type transporter activity"/>
    <property type="evidence" value="ECO:0007669"/>
    <property type="project" value="InterPro"/>
</dbReference>
<evidence type="ECO:0000313" key="8">
    <source>
        <dbReference type="EMBL" id="GIM13392.1"/>
    </source>
</evidence>
<reference evidence="8" key="1">
    <citation type="journal article" date="2021" name="Proc. Natl. Acad. Sci. U.S.A.">
        <title>Three genomes in the algal genus Volvox reveal the fate of a haploid sex-determining region after a transition to homothallism.</title>
        <authorList>
            <person name="Yamamoto K."/>
            <person name="Hamaji T."/>
            <person name="Kawai-Toyooka H."/>
            <person name="Matsuzaki R."/>
            <person name="Takahashi F."/>
            <person name="Nishimura Y."/>
            <person name="Kawachi M."/>
            <person name="Noguchi H."/>
            <person name="Minakuchi Y."/>
            <person name="Umen J.G."/>
            <person name="Toyoda A."/>
            <person name="Nozaki H."/>
        </authorList>
    </citation>
    <scope>NUCLEOTIDE SEQUENCE</scope>
    <source>
        <strain evidence="8">NIES-3785</strain>
    </source>
</reference>
<feature type="transmembrane region" description="Helical" evidence="6">
    <location>
        <begin position="150"/>
        <end position="170"/>
    </location>
</feature>
<evidence type="ECO:0000256" key="1">
    <source>
        <dbReference type="ARBA" id="ARBA00004141"/>
    </source>
</evidence>
<evidence type="ECO:0000313" key="9">
    <source>
        <dbReference type="Proteomes" id="UP000722791"/>
    </source>
</evidence>
<proteinExistence type="predicted"/>
<name>A0A8J4GTA1_9CHLO</name>
<protein>
    <recommendedName>
        <fullName evidence="7">ABC-2 type transporter transmembrane domain-containing protein</fullName>
    </recommendedName>
</protein>
<comment type="caution">
    <text evidence="8">The sequence shown here is derived from an EMBL/GenBank/DDBJ whole genome shotgun (WGS) entry which is preliminary data.</text>
</comment>
<feature type="transmembrane region" description="Helical" evidence="6">
    <location>
        <begin position="63"/>
        <end position="82"/>
    </location>
</feature>
<keyword evidence="5 6" id="KW-0472">Membrane</keyword>
<evidence type="ECO:0000259" key="7">
    <source>
        <dbReference type="Pfam" id="PF01061"/>
    </source>
</evidence>
<feature type="domain" description="ABC-2 type transporter transmembrane" evidence="7">
    <location>
        <begin position="5"/>
        <end position="111"/>
    </location>
</feature>
<keyword evidence="4 6" id="KW-1133">Transmembrane helix</keyword>
<evidence type="ECO:0000256" key="3">
    <source>
        <dbReference type="ARBA" id="ARBA00022692"/>
    </source>
</evidence>
<accession>A0A8J4GTA1</accession>
<feature type="transmembrane region" description="Helical" evidence="6">
    <location>
        <begin position="35"/>
        <end position="56"/>
    </location>
</feature>
<organism evidence="8 9">
    <name type="scientific">Volvox reticuliferus</name>
    <dbReference type="NCBI Taxonomy" id="1737510"/>
    <lineage>
        <taxon>Eukaryota</taxon>
        <taxon>Viridiplantae</taxon>
        <taxon>Chlorophyta</taxon>
        <taxon>core chlorophytes</taxon>
        <taxon>Chlorophyceae</taxon>
        <taxon>CS clade</taxon>
        <taxon>Chlamydomonadales</taxon>
        <taxon>Volvocaceae</taxon>
        <taxon>Volvox</taxon>
    </lineage>
</organism>
<keyword evidence="2" id="KW-0813">Transport</keyword>
<sequence length="191" mass="20560">VLDALLLRALPAVLYTAALYPLMGLTPGAARVASFALVLATFAAAVGALALCVAALARTSATLTLIMNLLLLLWVMVGGFLVNPESMPAALAWLRYANPLSYAFETLFANQVKGTRFVFDVAGYAKVDDVTGELFMSALGLSPKHALRDVAVLTGFYGGFVLGALFLTWASGSGARRRRTWHRHRHRHQVQ</sequence>
<dbReference type="GO" id="GO:0016020">
    <property type="term" value="C:membrane"/>
    <property type="evidence" value="ECO:0007669"/>
    <property type="project" value="UniProtKB-SubCell"/>
</dbReference>
<dbReference type="GO" id="GO:0071944">
    <property type="term" value="C:cell periphery"/>
    <property type="evidence" value="ECO:0007669"/>
    <property type="project" value="UniProtKB-ARBA"/>
</dbReference>
<dbReference type="InterPro" id="IPR013525">
    <property type="entry name" value="ABC2_TM"/>
</dbReference>
<dbReference type="PANTHER" id="PTHR19241">
    <property type="entry name" value="ATP-BINDING CASSETTE TRANSPORTER"/>
    <property type="match status" value="1"/>
</dbReference>
<dbReference type="Proteomes" id="UP000722791">
    <property type="component" value="Unassembled WGS sequence"/>
</dbReference>
<keyword evidence="3 6" id="KW-0812">Transmembrane</keyword>
<dbReference type="EMBL" id="BNCQ01000048">
    <property type="protein sequence ID" value="GIM13392.1"/>
    <property type="molecule type" value="Genomic_DNA"/>
</dbReference>
<evidence type="ECO:0000256" key="6">
    <source>
        <dbReference type="SAM" id="Phobius"/>
    </source>
</evidence>
<evidence type="ECO:0000256" key="2">
    <source>
        <dbReference type="ARBA" id="ARBA00022448"/>
    </source>
</evidence>
<dbReference type="AlphaFoldDB" id="A0A8J4GTA1"/>
<feature type="non-terminal residue" evidence="8">
    <location>
        <position position="1"/>
    </location>
</feature>
<gene>
    <name evidence="8" type="ORF">Vretimale_16539</name>
</gene>